<organism evidence="1">
    <name type="scientific">Podoviridae sp. ct8Lf7</name>
    <dbReference type="NCBI Taxonomy" id="2827723"/>
    <lineage>
        <taxon>Viruses</taxon>
        <taxon>Duplodnaviria</taxon>
        <taxon>Heunggongvirae</taxon>
        <taxon>Uroviricota</taxon>
        <taxon>Caudoviricetes</taxon>
    </lineage>
</organism>
<dbReference type="EMBL" id="BK032511">
    <property type="protein sequence ID" value="DAF44291.1"/>
    <property type="molecule type" value="Genomic_DNA"/>
</dbReference>
<protein>
    <submittedName>
        <fullName evidence="1">Uncharacterized protein</fullName>
    </submittedName>
</protein>
<evidence type="ECO:0000313" key="1">
    <source>
        <dbReference type="EMBL" id="DAF44291.1"/>
    </source>
</evidence>
<reference evidence="1" key="1">
    <citation type="journal article" date="2021" name="Proc. Natl. Acad. Sci. U.S.A.">
        <title>A Catalog of Tens of Thousands of Viruses from Human Metagenomes Reveals Hidden Associations with Chronic Diseases.</title>
        <authorList>
            <person name="Tisza M.J."/>
            <person name="Buck C.B."/>
        </authorList>
    </citation>
    <scope>NUCLEOTIDE SEQUENCE</scope>
    <source>
        <strain evidence="1">Ct8Lf7</strain>
    </source>
</reference>
<name>A0A8S5S0J2_9CAUD</name>
<sequence>MTKEGFVRLIENAQNYSKEIDRWSDFGIDLFELPIAELGWTFLHVTLPELFSYEGVDWINWWLFEKEGFGEEPNQAFDENGEVIPTDTIDDLWNLVKNYLKHENS</sequence>
<proteinExistence type="predicted"/>
<accession>A0A8S5S0J2</accession>